<evidence type="ECO:0000256" key="6">
    <source>
        <dbReference type="SAM" id="SignalP"/>
    </source>
</evidence>
<organism evidence="10 11">
    <name type="scientific">Lysinibacillus composti</name>
    <dbReference type="NCBI Taxonomy" id="720633"/>
    <lineage>
        <taxon>Bacteria</taxon>
        <taxon>Bacillati</taxon>
        <taxon>Bacillota</taxon>
        <taxon>Bacilli</taxon>
        <taxon>Bacillales</taxon>
        <taxon>Bacillaceae</taxon>
        <taxon>Lysinibacillus</taxon>
    </lineage>
</organism>
<dbReference type="CDD" id="cd07021">
    <property type="entry name" value="Clp_protease_NfeD_like"/>
    <property type="match status" value="1"/>
</dbReference>
<keyword evidence="4 5" id="KW-0472">Membrane</keyword>
<dbReference type="InterPro" id="IPR052165">
    <property type="entry name" value="Membrane_assoc_protease"/>
</dbReference>
<evidence type="ECO:0000259" key="7">
    <source>
        <dbReference type="Pfam" id="PF01957"/>
    </source>
</evidence>
<dbReference type="PANTHER" id="PTHR33507">
    <property type="entry name" value="INNER MEMBRANE PROTEIN YBBJ"/>
    <property type="match status" value="1"/>
</dbReference>
<dbReference type="InterPro" id="IPR002810">
    <property type="entry name" value="NfeD-like_C"/>
</dbReference>
<dbReference type="InterPro" id="IPR056739">
    <property type="entry name" value="NfeD_membrane"/>
</dbReference>
<feature type="transmembrane region" description="Helical" evidence="5">
    <location>
        <begin position="257"/>
        <end position="274"/>
    </location>
</feature>
<dbReference type="RefSeq" id="WP_124762130.1">
    <property type="nucleotide sequence ID" value="NZ_JAFBDY010000001.1"/>
</dbReference>
<sequence>MKKLRPITLLFLILFTFSLWTSSITAEASDKVFTVPIENEVEKGLEVFLKRSFDEAMKQGAKAIILEIHTPGGFVGAAYDIAKLMDQTPIRTIAFINSKAHSAGAFLALHADEIYMVPSGTIGAAAIIDGKGNAANTKANSAWLAAMKAAAEISDRDPKYALAMADIKMDLPEYRAQTGELLTLSADEAVKVRYSEGTAEDLDEVLELANLSNSEIVHMELTFSEKLARFITNPIVVTLLLTIASIGLMVELFSPGFGLPGLTGLFALSLFFFGHTIAGFAGYETIIMFIIGFILLIAELFVPGGIVGFIGGALVVISLLFSGASVVHMAYSILIAVAIAIIGMVVLMKFFGKNLHLFNKLILRDATTTEEGYVSNINRIELLGKTGVTLTPLRPAGTIQVDKERIDVVSEGSYIGSNKKVEIIEVEGSRIVVREMKIEQEEQE</sequence>
<dbReference type="OrthoDB" id="9806253at2"/>
<dbReference type="Pfam" id="PF01957">
    <property type="entry name" value="NfeD"/>
    <property type="match status" value="1"/>
</dbReference>
<dbReference type="Gene3D" id="3.90.226.10">
    <property type="entry name" value="2-enoyl-CoA Hydratase, Chain A, domain 1"/>
    <property type="match status" value="1"/>
</dbReference>
<evidence type="ECO:0000256" key="5">
    <source>
        <dbReference type="SAM" id="Phobius"/>
    </source>
</evidence>
<dbReference type="EMBL" id="RRCT01000001">
    <property type="protein sequence ID" value="RQW76365.1"/>
    <property type="molecule type" value="Genomic_DNA"/>
</dbReference>
<evidence type="ECO:0000256" key="4">
    <source>
        <dbReference type="ARBA" id="ARBA00023136"/>
    </source>
</evidence>
<dbReference type="InterPro" id="IPR012340">
    <property type="entry name" value="NA-bd_OB-fold"/>
</dbReference>
<feature type="signal peptide" evidence="6">
    <location>
        <begin position="1"/>
        <end position="28"/>
    </location>
</feature>
<feature type="transmembrane region" description="Helical" evidence="5">
    <location>
        <begin position="230"/>
        <end position="250"/>
    </location>
</feature>
<proteinExistence type="predicted"/>
<dbReference type="Pfam" id="PF25145">
    <property type="entry name" value="NfeD1b_N"/>
    <property type="match status" value="1"/>
</dbReference>
<dbReference type="AlphaFoldDB" id="A0A3N9UKJ5"/>
<dbReference type="SUPFAM" id="SSF52096">
    <property type="entry name" value="ClpP/crotonase"/>
    <property type="match status" value="1"/>
</dbReference>
<feature type="domain" description="NfeD-like C-terminal" evidence="7">
    <location>
        <begin position="381"/>
        <end position="434"/>
    </location>
</feature>
<gene>
    <name evidence="10" type="ORF">EBB45_02115</name>
</gene>
<evidence type="ECO:0000256" key="3">
    <source>
        <dbReference type="ARBA" id="ARBA00022989"/>
    </source>
</evidence>
<accession>A0A3N9UKJ5</accession>
<evidence type="ECO:0000313" key="10">
    <source>
        <dbReference type="EMBL" id="RQW76365.1"/>
    </source>
</evidence>
<dbReference type="PANTHER" id="PTHR33507:SF3">
    <property type="entry name" value="INNER MEMBRANE PROTEIN YBBJ"/>
    <property type="match status" value="1"/>
</dbReference>
<comment type="caution">
    <text evidence="10">The sequence shown here is derived from an EMBL/GenBank/DDBJ whole genome shotgun (WGS) entry which is preliminary data.</text>
</comment>
<dbReference type="Proteomes" id="UP000274033">
    <property type="component" value="Unassembled WGS sequence"/>
</dbReference>
<protein>
    <submittedName>
        <fullName evidence="10">Nodulation protein NfeD</fullName>
    </submittedName>
</protein>
<dbReference type="GO" id="GO:0005886">
    <property type="term" value="C:plasma membrane"/>
    <property type="evidence" value="ECO:0007669"/>
    <property type="project" value="TreeGrafter"/>
</dbReference>
<comment type="subcellular location">
    <subcellularLocation>
        <location evidence="1">Membrane</location>
        <topology evidence="1">Multi-pass membrane protein</topology>
    </subcellularLocation>
</comment>
<name>A0A3N9UKJ5_9BACI</name>
<evidence type="ECO:0000256" key="2">
    <source>
        <dbReference type="ARBA" id="ARBA00022692"/>
    </source>
</evidence>
<dbReference type="Gene3D" id="2.40.50.140">
    <property type="entry name" value="Nucleic acid-binding proteins"/>
    <property type="match status" value="1"/>
</dbReference>
<dbReference type="InterPro" id="IPR056738">
    <property type="entry name" value="NfeD1b_N"/>
</dbReference>
<keyword evidence="6" id="KW-0732">Signal</keyword>
<reference evidence="10 11" key="1">
    <citation type="journal article" date="2013" name="J. Microbiol.">
        <title>Lysinibacillus chungkukjangi sp. nov., isolated from Chungkukjang, Korean fermented soybean food.</title>
        <authorList>
            <person name="Kim S.J."/>
            <person name="Jang Y.H."/>
            <person name="Hamada M."/>
            <person name="Ahn J.H."/>
            <person name="Weon H.Y."/>
            <person name="Suzuki K."/>
            <person name="Whang K.S."/>
            <person name="Kwon S.W."/>
        </authorList>
    </citation>
    <scope>NUCLEOTIDE SEQUENCE [LARGE SCALE GENOMIC DNA]</scope>
    <source>
        <strain evidence="10 11">MCCC 1A12701</strain>
    </source>
</reference>
<feature type="domain" description="NfeD integral membrane" evidence="8">
    <location>
        <begin position="236"/>
        <end position="349"/>
    </location>
</feature>
<dbReference type="Pfam" id="PF24961">
    <property type="entry name" value="NfeD_membrane"/>
    <property type="match status" value="1"/>
</dbReference>
<evidence type="ECO:0000259" key="9">
    <source>
        <dbReference type="Pfam" id="PF25145"/>
    </source>
</evidence>
<keyword evidence="11" id="KW-1185">Reference proteome</keyword>
<evidence type="ECO:0000259" key="8">
    <source>
        <dbReference type="Pfam" id="PF24961"/>
    </source>
</evidence>
<keyword evidence="2 5" id="KW-0812">Transmembrane</keyword>
<evidence type="ECO:0000256" key="1">
    <source>
        <dbReference type="ARBA" id="ARBA00004141"/>
    </source>
</evidence>
<feature type="domain" description="NfeD1b N-terminal" evidence="9">
    <location>
        <begin position="31"/>
        <end position="218"/>
    </location>
</feature>
<evidence type="ECO:0000313" key="11">
    <source>
        <dbReference type="Proteomes" id="UP000274033"/>
    </source>
</evidence>
<feature type="chain" id="PRO_5018260407" evidence="6">
    <location>
        <begin position="29"/>
        <end position="444"/>
    </location>
</feature>
<keyword evidence="3 5" id="KW-1133">Transmembrane helix</keyword>
<feature type="transmembrane region" description="Helical" evidence="5">
    <location>
        <begin position="330"/>
        <end position="351"/>
    </location>
</feature>
<dbReference type="InterPro" id="IPR029045">
    <property type="entry name" value="ClpP/crotonase-like_dom_sf"/>
</dbReference>